<reference evidence="2 3" key="1">
    <citation type="submission" date="2023-01" db="EMBL/GenBank/DDBJ databases">
        <title>Vibrio sp. KJ40-1 sp.nov, isolated from marine algae.</title>
        <authorList>
            <person name="Butt M."/>
            <person name="Kim J.M.J."/>
            <person name="Jeon C.O.C."/>
        </authorList>
    </citation>
    <scope>NUCLEOTIDE SEQUENCE [LARGE SCALE GENOMIC DNA]</scope>
    <source>
        <strain evidence="2 3">KJ40-1</strain>
    </source>
</reference>
<keyword evidence="3" id="KW-1185">Reference proteome</keyword>
<gene>
    <name evidence="2" type="ORF">PGX00_04280</name>
</gene>
<evidence type="ECO:0000313" key="3">
    <source>
        <dbReference type="Proteomes" id="UP001210678"/>
    </source>
</evidence>
<dbReference type="Proteomes" id="UP001210678">
    <property type="component" value="Unassembled WGS sequence"/>
</dbReference>
<dbReference type="Gene3D" id="3.40.30.10">
    <property type="entry name" value="Glutaredoxin"/>
    <property type="match status" value="1"/>
</dbReference>
<evidence type="ECO:0000259" key="1">
    <source>
        <dbReference type="Pfam" id="PF01323"/>
    </source>
</evidence>
<evidence type="ECO:0000313" key="2">
    <source>
        <dbReference type="EMBL" id="MDB1122944.1"/>
    </source>
</evidence>
<proteinExistence type="predicted"/>
<name>A0ABT4YN13_9VIBR</name>
<dbReference type="EMBL" id="JAQLOI010000001">
    <property type="protein sequence ID" value="MDB1122944.1"/>
    <property type="molecule type" value="Genomic_DNA"/>
</dbReference>
<dbReference type="Pfam" id="PF01323">
    <property type="entry name" value="DSBA"/>
    <property type="match status" value="1"/>
</dbReference>
<dbReference type="RefSeq" id="WP_272133167.1">
    <property type="nucleotide sequence ID" value="NZ_JAQLOI010000001.1"/>
</dbReference>
<protein>
    <submittedName>
        <fullName evidence="2">DsbA family protein</fullName>
    </submittedName>
</protein>
<feature type="domain" description="DSBA-like thioredoxin" evidence="1">
    <location>
        <begin position="64"/>
        <end position="142"/>
    </location>
</feature>
<sequence>MNKNIDYYFTTASPLANLASLADDFLRSRSDKSLIYKPISITQMIENSIEPAIECRLHSIADHCLPDKIVIALQETRNNVGEFVIKVWSALWLYDKDLNDINELKDILRSMGLDAELVLRYANSKDVQSIYKSNTTEAITRNSLGLTMTDQRIFVR</sequence>
<dbReference type="InterPro" id="IPR001853">
    <property type="entry name" value="DSBA-like_thioredoxin_dom"/>
</dbReference>
<dbReference type="SUPFAM" id="SSF52833">
    <property type="entry name" value="Thioredoxin-like"/>
    <property type="match status" value="1"/>
</dbReference>
<dbReference type="InterPro" id="IPR036249">
    <property type="entry name" value="Thioredoxin-like_sf"/>
</dbReference>
<comment type="caution">
    <text evidence="2">The sequence shown here is derived from an EMBL/GenBank/DDBJ whole genome shotgun (WGS) entry which is preliminary data.</text>
</comment>
<accession>A0ABT4YN13</accession>
<organism evidence="2 3">
    <name type="scientific">Vibrio algarum</name>
    <dbReference type="NCBI Taxonomy" id="3020714"/>
    <lineage>
        <taxon>Bacteria</taxon>
        <taxon>Pseudomonadati</taxon>
        <taxon>Pseudomonadota</taxon>
        <taxon>Gammaproteobacteria</taxon>
        <taxon>Vibrionales</taxon>
        <taxon>Vibrionaceae</taxon>
        <taxon>Vibrio</taxon>
    </lineage>
</organism>